<keyword evidence="8" id="KW-0378">Hydrolase</keyword>
<comment type="cofactor">
    <cofactor evidence="1">
        <name>Co(2+)</name>
        <dbReference type="ChEBI" id="CHEBI:48828"/>
    </cofactor>
</comment>
<dbReference type="GO" id="GO:0046872">
    <property type="term" value="F:metal ion binding"/>
    <property type="evidence" value="ECO:0007669"/>
    <property type="project" value="UniProtKB-KW"/>
</dbReference>
<evidence type="ECO:0000256" key="9">
    <source>
        <dbReference type="ARBA" id="ARBA00023049"/>
    </source>
</evidence>
<name>A0A2W1LZ88_9BACL</name>
<dbReference type="Proteomes" id="UP000249522">
    <property type="component" value="Unassembled WGS sequence"/>
</dbReference>
<evidence type="ECO:0000256" key="5">
    <source>
        <dbReference type="ARBA" id="ARBA00022438"/>
    </source>
</evidence>
<evidence type="ECO:0000256" key="6">
    <source>
        <dbReference type="ARBA" id="ARBA00022670"/>
    </source>
</evidence>
<dbReference type="Pfam" id="PF02073">
    <property type="entry name" value="Peptidase_M29"/>
    <property type="match status" value="1"/>
</dbReference>
<keyword evidence="5 10" id="KW-0031">Aminopeptidase</keyword>
<evidence type="ECO:0000313" key="10">
    <source>
        <dbReference type="EMBL" id="PZD96827.1"/>
    </source>
</evidence>
<dbReference type="GO" id="GO:0004177">
    <property type="term" value="F:aminopeptidase activity"/>
    <property type="evidence" value="ECO:0007669"/>
    <property type="project" value="UniProtKB-KW"/>
</dbReference>
<evidence type="ECO:0000256" key="3">
    <source>
        <dbReference type="ARBA" id="ARBA00001947"/>
    </source>
</evidence>
<evidence type="ECO:0000256" key="8">
    <source>
        <dbReference type="ARBA" id="ARBA00022801"/>
    </source>
</evidence>
<evidence type="ECO:0000256" key="2">
    <source>
        <dbReference type="ARBA" id="ARBA00001946"/>
    </source>
</evidence>
<dbReference type="InterPro" id="IPR000787">
    <property type="entry name" value="Peptidase_M29"/>
</dbReference>
<sequence length="391" mass="43319">MQSASGTGAGDDRYTERKGDKVMNYGDVKRLAQTIVMRSLAVTAGQKVLVDLSGEVQPLGSAIVNELCRRGAVVQLRETSAAYLKALISGSSEEQLSAWAEAELSRMDGVDAYIGLRADQNQYEFSDIQEARYAAYMKRFLVPWHHRMAMLPSWLLLKYPTHGMAQLARMGREQLDAIFVRSCLLDYDRLAERARPLGERLMSTREVRIVSPGTDLTFDITGMSHYMCDGRYNLPDGEIFTAPLVESAEGIITFNVPTSFLGMTFEQVGLEFRKGKAAPLPGSSSRLAELLAADEGASRIGEFGIGLNNCIPRPMNQLLFDEKMAGSIHIALGQAFPMADNGNVSDIHWDLVLHQAEEYGGGELYFDGRLVRRNGLFIDDELKPLNTYAEE</sequence>
<keyword evidence="6" id="KW-0645">Protease</keyword>
<dbReference type="InterPro" id="IPR052170">
    <property type="entry name" value="M29_Exopeptidase"/>
</dbReference>
<keyword evidence="9" id="KW-0482">Metalloprotease</keyword>
<dbReference type="Gene3D" id="3.40.1830.10">
    <property type="entry name" value="Thermophilic metalloprotease (M29)"/>
    <property type="match status" value="1"/>
</dbReference>
<dbReference type="GO" id="GO:0006508">
    <property type="term" value="P:proteolysis"/>
    <property type="evidence" value="ECO:0007669"/>
    <property type="project" value="UniProtKB-KW"/>
</dbReference>
<comment type="caution">
    <text evidence="10">The sequence shown here is derived from an EMBL/GenBank/DDBJ whole genome shotgun (WGS) entry which is preliminary data.</text>
</comment>
<comment type="cofactor">
    <cofactor evidence="2">
        <name>Mg(2+)</name>
        <dbReference type="ChEBI" id="CHEBI:18420"/>
    </cofactor>
</comment>
<evidence type="ECO:0000256" key="1">
    <source>
        <dbReference type="ARBA" id="ARBA00001941"/>
    </source>
</evidence>
<evidence type="ECO:0000313" key="11">
    <source>
        <dbReference type="Proteomes" id="UP000249522"/>
    </source>
</evidence>
<dbReference type="EMBL" id="QKRB01000036">
    <property type="protein sequence ID" value="PZD96827.1"/>
    <property type="molecule type" value="Genomic_DNA"/>
</dbReference>
<dbReference type="SUPFAM" id="SSF144052">
    <property type="entry name" value="Thermophilic metalloprotease-like"/>
    <property type="match status" value="1"/>
</dbReference>
<dbReference type="OrthoDB" id="9803993at2"/>
<dbReference type="GO" id="GO:0008237">
    <property type="term" value="F:metallopeptidase activity"/>
    <property type="evidence" value="ECO:0007669"/>
    <property type="project" value="UniProtKB-KW"/>
</dbReference>
<evidence type="ECO:0000256" key="7">
    <source>
        <dbReference type="ARBA" id="ARBA00022723"/>
    </source>
</evidence>
<comment type="similarity">
    <text evidence="4">Belongs to the peptidase M29 family.</text>
</comment>
<comment type="cofactor">
    <cofactor evidence="3">
        <name>Zn(2+)</name>
        <dbReference type="ChEBI" id="CHEBI:29105"/>
    </cofactor>
</comment>
<gene>
    <name evidence="10" type="ORF">DNH61_06415</name>
</gene>
<proteinExistence type="inferred from homology"/>
<reference evidence="10 11" key="1">
    <citation type="submission" date="2018-06" db="EMBL/GenBank/DDBJ databases">
        <title>Paenibacillus imtechensis sp. nov.</title>
        <authorList>
            <person name="Pinnaka A.K."/>
            <person name="Singh H."/>
            <person name="Kaur M."/>
        </authorList>
    </citation>
    <scope>NUCLEOTIDE SEQUENCE [LARGE SCALE GENOMIC DNA]</scope>
    <source>
        <strain evidence="10 11">SMB1</strain>
    </source>
</reference>
<dbReference type="PANTHER" id="PTHR34448">
    <property type="entry name" value="AMINOPEPTIDASE"/>
    <property type="match status" value="1"/>
</dbReference>
<organism evidence="10 11">
    <name type="scientific">Paenibacillus sambharensis</name>
    <dbReference type="NCBI Taxonomy" id="1803190"/>
    <lineage>
        <taxon>Bacteria</taxon>
        <taxon>Bacillati</taxon>
        <taxon>Bacillota</taxon>
        <taxon>Bacilli</taxon>
        <taxon>Bacillales</taxon>
        <taxon>Paenibacillaceae</taxon>
        <taxon>Paenibacillus</taxon>
    </lineage>
</organism>
<protein>
    <submittedName>
        <fullName evidence="10">Aminopeptidase</fullName>
    </submittedName>
</protein>
<keyword evidence="7" id="KW-0479">Metal-binding</keyword>
<dbReference type="PANTHER" id="PTHR34448:SF1">
    <property type="entry name" value="BLL6088 PROTEIN"/>
    <property type="match status" value="1"/>
</dbReference>
<keyword evidence="11" id="KW-1185">Reference proteome</keyword>
<accession>A0A2W1LZ88</accession>
<evidence type="ECO:0000256" key="4">
    <source>
        <dbReference type="ARBA" id="ARBA00008236"/>
    </source>
</evidence>
<dbReference type="AlphaFoldDB" id="A0A2W1LZ88"/>
<dbReference type="InterPro" id="IPR035097">
    <property type="entry name" value="M29_N-terminal"/>
</dbReference>